<proteinExistence type="predicted"/>
<organism evidence="1 2">
    <name type="scientific">Boeremia exigua</name>
    <dbReference type="NCBI Taxonomy" id="749465"/>
    <lineage>
        <taxon>Eukaryota</taxon>
        <taxon>Fungi</taxon>
        <taxon>Dikarya</taxon>
        <taxon>Ascomycota</taxon>
        <taxon>Pezizomycotina</taxon>
        <taxon>Dothideomycetes</taxon>
        <taxon>Pleosporomycetidae</taxon>
        <taxon>Pleosporales</taxon>
        <taxon>Pleosporineae</taxon>
        <taxon>Didymellaceae</taxon>
        <taxon>Boeremia</taxon>
    </lineage>
</organism>
<protein>
    <submittedName>
        <fullName evidence="1">Uncharacterized protein</fullName>
    </submittedName>
</protein>
<comment type="caution">
    <text evidence="1">The sequence shown here is derived from an EMBL/GenBank/DDBJ whole genome shotgun (WGS) entry which is preliminary data.</text>
</comment>
<sequence length="217" mass="24173">MPTRQQRQSNNNRHKFQRPEIHLVRLQLALESLCRLGQPKADAQINEQHREPERRVESLACRLERDATGAPNEETEQNDEDEKGNGLEHQACQQDVIWIRWVPAVGVGDSDQCGPYDLDHCRDDVARDEDPENQLGAERSVAGAVWGGADQDGEHCVNGGCEEDRCDDNKEVLDHEVGDAIRVAFCTESAGDVADDFLSGVSSPIAGFDIGEWYLSH</sequence>
<reference evidence="1" key="1">
    <citation type="submission" date="2022-11" db="EMBL/GenBank/DDBJ databases">
        <title>Genome Sequence of Boeremia exigua.</title>
        <authorList>
            <person name="Buettner E."/>
        </authorList>
    </citation>
    <scope>NUCLEOTIDE SEQUENCE</scope>
    <source>
        <strain evidence="1">CU02</strain>
    </source>
</reference>
<keyword evidence="2" id="KW-1185">Reference proteome</keyword>
<evidence type="ECO:0000313" key="2">
    <source>
        <dbReference type="Proteomes" id="UP001153331"/>
    </source>
</evidence>
<dbReference type="EMBL" id="JAPHNI010000345">
    <property type="protein sequence ID" value="KAJ8112176.1"/>
    <property type="molecule type" value="Genomic_DNA"/>
</dbReference>
<evidence type="ECO:0000313" key="1">
    <source>
        <dbReference type="EMBL" id="KAJ8112176.1"/>
    </source>
</evidence>
<accession>A0ACC2IAK5</accession>
<name>A0ACC2IAK5_9PLEO</name>
<gene>
    <name evidence="1" type="ORF">OPT61_g5397</name>
</gene>
<dbReference type="Proteomes" id="UP001153331">
    <property type="component" value="Unassembled WGS sequence"/>
</dbReference>